<sequence>MTASGSPRLQHLPSFQRFLISQPSIHASLFEDKVFSHDDWRKHRSAAWRHRIEPFVFFRVAIGFFWQLALVVVISVVRDRDQALSSSRLSTPFTMITFALSLLLVFKTNSSYSRWWEGRIIWGQVVNFGRNYARQALMWFPANRPELRAAAIRWAVAAPRVLLAHLREDTDLAAEVDWLLRWSNAPLGAGTALGQLVVAAELSEQLQAEIQKQVGEGGGEGEGEVSEWGALRGVGGGAASSKSARQDDLRESGKLELRHTSRFLMLYVVTSPVLLWPSTGWLTPLVAGVIAFLLLGVENIGVQVEEPFHVLPLYDICRALEANIKELQAAFDGRPGGGPGGDESEQSLQSILAPGRTVAMAQTTESGPYLQCNKPVTPEVVPGVLVTPAEDMEPLTQAASNTTPYHTTPHHTAVEEMVGTLAKL</sequence>
<evidence type="ECO:0000256" key="7">
    <source>
        <dbReference type="ARBA" id="ARBA00023136"/>
    </source>
</evidence>
<feature type="transmembrane region" description="Helical" evidence="8">
    <location>
        <begin position="264"/>
        <end position="297"/>
    </location>
</feature>
<keyword evidence="7 8" id="KW-0472">Membrane</keyword>
<keyword evidence="5 8" id="KW-1133">Transmembrane helix</keyword>
<dbReference type="InParanoid" id="D8UDA6"/>
<proteinExistence type="predicted"/>
<evidence type="ECO:0000256" key="8">
    <source>
        <dbReference type="SAM" id="Phobius"/>
    </source>
</evidence>
<evidence type="ECO:0000256" key="1">
    <source>
        <dbReference type="ARBA" id="ARBA00004651"/>
    </source>
</evidence>
<keyword evidence="3" id="KW-1003">Cell membrane</keyword>
<dbReference type="InterPro" id="IPR044669">
    <property type="entry name" value="YneE/VCCN1/2-like"/>
</dbReference>
<dbReference type="AlphaFoldDB" id="D8UDA6"/>
<comment type="subcellular location">
    <subcellularLocation>
        <location evidence="1">Cell membrane</location>
        <topology evidence="1">Multi-pass membrane protein</topology>
    </subcellularLocation>
</comment>
<organism evidence="10">
    <name type="scientific">Volvox carteri f. nagariensis</name>
    <dbReference type="NCBI Taxonomy" id="3068"/>
    <lineage>
        <taxon>Eukaryota</taxon>
        <taxon>Viridiplantae</taxon>
        <taxon>Chlorophyta</taxon>
        <taxon>core chlorophytes</taxon>
        <taxon>Chlorophyceae</taxon>
        <taxon>CS clade</taxon>
        <taxon>Chlamydomonadales</taxon>
        <taxon>Volvocaceae</taxon>
        <taxon>Volvox</taxon>
    </lineage>
</organism>
<dbReference type="Pfam" id="PF25539">
    <property type="entry name" value="Bestrophin_2"/>
    <property type="match status" value="2"/>
</dbReference>
<evidence type="ECO:0000256" key="5">
    <source>
        <dbReference type="ARBA" id="ARBA00022989"/>
    </source>
</evidence>
<accession>D8UDA6</accession>
<dbReference type="STRING" id="3068.D8UDA6"/>
<evidence type="ECO:0000313" key="9">
    <source>
        <dbReference type="EMBL" id="EFJ42233.1"/>
    </source>
</evidence>
<keyword evidence="2" id="KW-0813">Transport</keyword>
<keyword evidence="10" id="KW-1185">Reference proteome</keyword>
<dbReference type="PANTHER" id="PTHR33281">
    <property type="entry name" value="UPF0187 PROTEIN YNEE"/>
    <property type="match status" value="1"/>
</dbReference>
<dbReference type="PANTHER" id="PTHR33281:SF19">
    <property type="entry name" value="VOLTAGE-DEPENDENT ANION CHANNEL-FORMING PROTEIN YNEE"/>
    <property type="match status" value="1"/>
</dbReference>
<dbReference type="GeneID" id="9619963"/>
<dbReference type="GO" id="GO:0005254">
    <property type="term" value="F:chloride channel activity"/>
    <property type="evidence" value="ECO:0007669"/>
    <property type="project" value="InterPro"/>
</dbReference>
<dbReference type="GO" id="GO:0005886">
    <property type="term" value="C:plasma membrane"/>
    <property type="evidence" value="ECO:0007669"/>
    <property type="project" value="UniProtKB-SubCell"/>
</dbReference>
<dbReference type="eggNOG" id="ENOG502QSQE">
    <property type="taxonomic scope" value="Eukaryota"/>
</dbReference>
<evidence type="ECO:0000256" key="2">
    <source>
        <dbReference type="ARBA" id="ARBA00022448"/>
    </source>
</evidence>
<evidence type="ECO:0000313" key="10">
    <source>
        <dbReference type="Proteomes" id="UP000001058"/>
    </source>
</evidence>
<evidence type="ECO:0000256" key="6">
    <source>
        <dbReference type="ARBA" id="ARBA00023065"/>
    </source>
</evidence>
<dbReference type="RefSeq" id="XP_002956631.1">
    <property type="nucleotide sequence ID" value="XM_002956585.1"/>
</dbReference>
<dbReference type="KEGG" id="vcn:VOLCADRAFT_97657"/>
<feature type="transmembrane region" description="Helical" evidence="8">
    <location>
        <begin position="89"/>
        <end position="106"/>
    </location>
</feature>
<reference evidence="9 10" key="1">
    <citation type="journal article" date="2010" name="Science">
        <title>Genomic analysis of organismal complexity in the multicellular green alga Volvox carteri.</title>
        <authorList>
            <person name="Prochnik S.E."/>
            <person name="Umen J."/>
            <person name="Nedelcu A.M."/>
            <person name="Hallmann A."/>
            <person name="Miller S.M."/>
            <person name="Nishii I."/>
            <person name="Ferris P."/>
            <person name="Kuo A."/>
            <person name="Mitros T."/>
            <person name="Fritz-Laylin L.K."/>
            <person name="Hellsten U."/>
            <person name="Chapman J."/>
            <person name="Simakov O."/>
            <person name="Rensing S.A."/>
            <person name="Terry A."/>
            <person name="Pangilinan J."/>
            <person name="Kapitonov V."/>
            <person name="Jurka J."/>
            <person name="Salamov A."/>
            <person name="Shapiro H."/>
            <person name="Schmutz J."/>
            <person name="Grimwood J."/>
            <person name="Lindquist E."/>
            <person name="Lucas S."/>
            <person name="Grigoriev I.V."/>
            <person name="Schmitt R."/>
            <person name="Kirk D."/>
            <person name="Rokhsar D.S."/>
        </authorList>
    </citation>
    <scope>NUCLEOTIDE SEQUENCE [LARGE SCALE GENOMIC DNA]</scope>
    <source>
        <strain evidence="10">f. Nagariensis / Eve</strain>
    </source>
</reference>
<dbReference type="OrthoDB" id="506538at2759"/>
<evidence type="ECO:0000256" key="3">
    <source>
        <dbReference type="ARBA" id="ARBA00022475"/>
    </source>
</evidence>
<name>D8UDA6_VOLCA</name>
<evidence type="ECO:0000256" key="4">
    <source>
        <dbReference type="ARBA" id="ARBA00022692"/>
    </source>
</evidence>
<gene>
    <name evidence="9" type="ORF">VOLCADRAFT_97657</name>
</gene>
<dbReference type="EMBL" id="GL378384">
    <property type="protein sequence ID" value="EFJ42233.1"/>
    <property type="molecule type" value="Genomic_DNA"/>
</dbReference>
<keyword evidence="4 8" id="KW-0812">Transmembrane</keyword>
<keyword evidence="6" id="KW-0406">Ion transport</keyword>
<feature type="transmembrane region" description="Helical" evidence="8">
    <location>
        <begin position="56"/>
        <end position="77"/>
    </location>
</feature>
<protein>
    <submittedName>
        <fullName evidence="9">Uncharacterized protein</fullName>
    </submittedName>
</protein>
<dbReference type="Proteomes" id="UP000001058">
    <property type="component" value="Unassembled WGS sequence"/>
</dbReference>